<dbReference type="SUPFAM" id="SSF46894">
    <property type="entry name" value="C-terminal effector domain of the bipartite response regulators"/>
    <property type="match status" value="1"/>
</dbReference>
<dbReference type="Gene3D" id="3.30.450.20">
    <property type="entry name" value="PAS domain"/>
    <property type="match status" value="1"/>
</dbReference>
<dbReference type="SMART" id="SM00091">
    <property type="entry name" value="PAS"/>
    <property type="match status" value="1"/>
</dbReference>
<evidence type="ECO:0000313" key="4">
    <source>
        <dbReference type="Proteomes" id="UP000008908"/>
    </source>
</evidence>
<dbReference type="InterPro" id="IPR035965">
    <property type="entry name" value="PAS-like_dom_sf"/>
</dbReference>
<dbReference type="eggNOG" id="COG2771">
    <property type="taxonomic scope" value="Bacteria"/>
</dbReference>
<keyword evidence="4" id="KW-1185">Reference proteome</keyword>
<dbReference type="SUPFAM" id="SSF55785">
    <property type="entry name" value="PYP-like sensor domain (PAS domain)"/>
    <property type="match status" value="1"/>
</dbReference>
<reference evidence="3 4" key="2">
    <citation type="journal article" date="2012" name="Stand. Genomic Sci.">
        <title>Complete genome sequence of the facultatively anaerobic, appendaged bacterium Muricauda ruestringensis type strain (B1(T)).</title>
        <authorList>
            <person name="Huntemann M."/>
            <person name="Teshima H."/>
            <person name="Lapidus A."/>
            <person name="Nolan M."/>
            <person name="Lucas S."/>
            <person name="Hammon N."/>
            <person name="Deshpande S."/>
            <person name="Cheng J.F."/>
            <person name="Tapia R."/>
            <person name="Goodwin L.A."/>
            <person name="Pitluck S."/>
            <person name="Liolios K."/>
            <person name="Pagani I."/>
            <person name="Ivanova N."/>
            <person name="Mavromatis K."/>
            <person name="Mikhailova N."/>
            <person name="Pati A."/>
            <person name="Chen A."/>
            <person name="Palaniappan K."/>
            <person name="Land M."/>
            <person name="Hauser L."/>
            <person name="Pan C."/>
            <person name="Brambilla E.M."/>
            <person name="Rohde M."/>
            <person name="Spring S."/>
            <person name="Goker M."/>
            <person name="Detter J.C."/>
            <person name="Bristow J."/>
            <person name="Eisen J.A."/>
            <person name="Markowitz V."/>
            <person name="Hugenholtz P."/>
            <person name="Kyrpides N.C."/>
            <person name="Klenk H.P."/>
            <person name="Woyke T."/>
        </authorList>
    </citation>
    <scope>NUCLEOTIDE SEQUENCE [LARGE SCALE GENOMIC DNA]</scope>
    <source>
        <strain evidence="4">DSM 13258 / LMG 19739 / B1</strain>
    </source>
</reference>
<dbReference type="Pfam" id="PF08447">
    <property type="entry name" value="PAS_3"/>
    <property type="match status" value="1"/>
</dbReference>
<dbReference type="PROSITE" id="PS50112">
    <property type="entry name" value="PAS"/>
    <property type="match status" value="1"/>
</dbReference>
<dbReference type="PROSITE" id="PS50113">
    <property type="entry name" value="PAC"/>
    <property type="match status" value="1"/>
</dbReference>
<evidence type="ECO:0000259" key="1">
    <source>
        <dbReference type="PROSITE" id="PS50112"/>
    </source>
</evidence>
<dbReference type="InterPro" id="IPR016032">
    <property type="entry name" value="Sig_transdc_resp-reg_C-effctor"/>
</dbReference>
<dbReference type="HOGENOM" id="CLU_905584_0_0_10"/>
<dbReference type="CDD" id="cd00130">
    <property type="entry name" value="PAS"/>
    <property type="match status" value="1"/>
</dbReference>
<dbReference type="InterPro" id="IPR000792">
    <property type="entry name" value="Tscrpt_reg_LuxR_C"/>
</dbReference>
<proteinExistence type="predicted"/>
<accession>G2PIM7</accession>
<dbReference type="PROSITE" id="PS00622">
    <property type="entry name" value="HTH_LUXR_1"/>
    <property type="match status" value="1"/>
</dbReference>
<dbReference type="GO" id="GO:0006355">
    <property type="term" value="P:regulation of DNA-templated transcription"/>
    <property type="evidence" value="ECO:0007669"/>
    <property type="project" value="InterPro"/>
</dbReference>
<dbReference type="NCBIfam" id="TIGR00229">
    <property type="entry name" value="sensory_box"/>
    <property type="match status" value="1"/>
</dbReference>
<dbReference type="GO" id="GO:0003677">
    <property type="term" value="F:DNA binding"/>
    <property type="evidence" value="ECO:0007669"/>
    <property type="project" value="InterPro"/>
</dbReference>
<dbReference type="InterPro" id="IPR000700">
    <property type="entry name" value="PAS-assoc_C"/>
</dbReference>
<evidence type="ECO:0000313" key="3">
    <source>
        <dbReference type="EMBL" id="AEM70741.1"/>
    </source>
</evidence>
<dbReference type="STRING" id="886377.Murru_1701"/>
<reference evidence="4" key="1">
    <citation type="submission" date="2011-08" db="EMBL/GenBank/DDBJ databases">
        <title>The complete genome of Muricauda ruestringensis DSM 13258.</title>
        <authorList>
            <person name="Lucas S."/>
            <person name="Han J."/>
            <person name="Lapidus A."/>
            <person name="Bruce D."/>
            <person name="Goodwin L."/>
            <person name="Pitluck S."/>
            <person name="Peters L."/>
            <person name="Kyrpides N."/>
            <person name="Mavromatis K."/>
            <person name="Ivanova N."/>
            <person name="Ovchinnikova G."/>
            <person name="Teshima H."/>
            <person name="Detter J.C."/>
            <person name="Tapia R."/>
            <person name="Han C."/>
            <person name="Land M."/>
            <person name="Hauser L."/>
            <person name="Markowitz V."/>
            <person name="Cheng J.-F."/>
            <person name="Hugenholtz P."/>
            <person name="Woyke T."/>
            <person name="Wu D."/>
            <person name="Spring S."/>
            <person name="Schroeder M."/>
            <person name="Brambilla E."/>
            <person name="Klenk H.-P."/>
            <person name="Eisen J.A."/>
        </authorList>
    </citation>
    <scope>NUCLEOTIDE SEQUENCE [LARGE SCALE GENOMIC DNA]</scope>
    <source>
        <strain evidence="4">DSM 13258 / LMG 19739 / B1</strain>
    </source>
</reference>
<gene>
    <name evidence="3" type="ordered locus">Murru_1701</name>
</gene>
<dbReference type="KEGG" id="mrs:Murru_1701"/>
<name>G2PIM7_ALLRU</name>
<protein>
    <submittedName>
        <fullName evidence="3">PAS sensor protein</fullName>
    </submittedName>
</protein>
<dbReference type="InterPro" id="IPR000014">
    <property type="entry name" value="PAS"/>
</dbReference>
<feature type="domain" description="PAS" evidence="1">
    <location>
        <begin position="62"/>
        <end position="111"/>
    </location>
</feature>
<dbReference type="Proteomes" id="UP000008908">
    <property type="component" value="Chromosome"/>
</dbReference>
<sequence length="307" mass="35902">MNKANEIQTRGEETENLLKLLDEDENLDGEALARLLTEQKLDKLKLIAENTIDVICLHHPVDGRYLYASPSTEDIMGYTSENLRGKVPYDFVHTDHHSILLKNISSSTKGITSVPDKLELKFRTKHNGYQWFEGYTKPIFDKKDKVVLVLSCTRNIQDRKIAEIEKKEREVIQQNLLLSSVLLEKKKAIIEKIEHKILELEPSKRKELKSVLTYIQETLNLDENWEDFMIHFKKMHPDFYGKILERYPNLSKKDIKHLAFIKLGMTSSEVAKIMIIKKESLRVLRSRLKKKLKLHLSEDLTTFIQNF</sequence>
<evidence type="ECO:0000259" key="2">
    <source>
        <dbReference type="PROSITE" id="PS50113"/>
    </source>
</evidence>
<dbReference type="RefSeq" id="WP_014033022.1">
    <property type="nucleotide sequence ID" value="NC_015945.1"/>
</dbReference>
<feature type="domain" description="PAC" evidence="2">
    <location>
        <begin position="116"/>
        <end position="168"/>
    </location>
</feature>
<dbReference type="AlphaFoldDB" id="G2PIM7"/>
<dbReference type="InterPro" id="IPR013655">
    <property type="entry name" value="PAS_fold_3"/>
</dbReference>
<organism evidence="3 4">
    <name type="scientific">Allomuricauda ruestringensis (strain DSM 13258 / CIP 107369 / LMG 19739 / B1)</name>
    <name type="common">Muricauda ruestringensis</name>
    <dbReference type="NCBI Taxonomy" id="886377"/>
    <lineage>
        <taxon>Bacteria</taxon>
        <taxon>Pseudomonadati</taxon>
        <taxon>Bacteroidota</taxon>
        <taxon>Flavobacteriia</taxon>
        <taxon>Flavobacteriales</taxon>
        <taxon>Flavobacteriaceae</taxon>
        <taxon>Flagellimonas</taxon>
    </lineage>
</organism>
<dbReference type="EMBL" id="CP002999">
    <property type="protein sequence ID" value="AEM70741.1"/>
    <property type="molecule type" value="Genomic_DNA"/>
</dbReference>